<evidence type="ECO:0000256" key="1">
    <source>
        <dbReference type="SAM" id="MobiDB-lite"/>
    </source>
</evidence>
<keyword evidence="2" id="KW-1133">Transmembrane helix</keyword>
<sequence>MGTRSVVVAVSVALFSAGAAIYCYTRAEALHSEARWLLERGNAQALEYAQRLDSNVADEQLKTFSSRRSVMEQAHLWQRGQMLGVMGAALSLLAAYMLFLLRRLDSQLDDAAGDEFQPPPPSSSPPPASKSPPSFVPSPHR</sequence>
<evidence type="ECO:0000313" key="3">
    <source>
        <dbReference type="EMBL" id="MDC0708471.1"/>
    </source>
</evidence>
<reference evidence="3 4" key="1">
    <citation type="submission" date="2022-11" db="EMBL/GenBank/DDBJ databases">
        <title>Minimal conservation of predation-associated metabolite biosynthetic gene clusters underscores biosynthetic potential of Myxococcota including descriptions for ten novel species: Archangium lansinium sp. nov., Myxococcus landrumus sp. nov., Nannocystis bai.</title>
        <authorList>
            <person name="Ahearne A."/>
            <person name="Stevens C."/>
            <person name="Dowd S."/>
        </authorList>
    </citation>
    <scope>NUCLEOTIDE SEQUENCE [LARGE SCALE GENOMIC DNA]</scope>
    <source>
        <strain evidence="3 4">NCWAL01</strain>
    </source>
</reference>
<accession>A0ABT5D4H5</accession>
<proteinExistence type="predicted"/>
<evidence type="ECO:0000256" key="2">
    <source>
        <dbReference type="SAM" id="Phobius"/>
    </source>
</evidence>
<evidence type="ECO:0000313" key="4">
    <source>
        <dbReference type="Proteomes" id="UP001221838"/>
    </source>
</evidence>
<gene>
    <name evidence="3" type="ORF">POL68_08325</name>
</gene>
<dbReference type="RefSeq" id="WP_272136361.1">
    <property type="nucleotide sequence ID" value="NZ_JAQNDM010000002.1"/>
</dbReference>
<organism evidence="3 4">
    <name type="scientific">Stigmatella ashevillensis</name>
    <dbReference type="NCBI Taxonomy" id="2995309"/>
    <lineage>
        <taxon>Bacteria</taxon>
        <taxon>Pseudomonadati</taxon>
        <taxon>Myxococcota</taxon>
        <taxon>Myxococcia</taxon>
        <taxon>Myxococcales</taxon>
        <taxon>Cystobacterineae</taxon>
        <taxon>Archangiaceae</taxon>
        <taxon>Stigmatella</taxon>
    </lineage>
</organism>
<keyword evidence="4" id="KW-1185">Reference proteome</keyword>
<dbReference type="Proteomes" id="UP001221838">
    <property type="component" value="Unassembled WGS sequence"/>
</dbReference>
<keyword evidence="2" id="KW-0472">Membrane</keyword>
<feature type="region of interest" description="Disordered" evidence="1">
    <location>
        <begin position="110"/>
        <end position="141"/>
    </location>
</feature>
<comment type="caution">
    <text evidence="3">The sequence shown here is derived from an EMBL/GenBank/DDBJ whole genome shotgun (WGS) entry which is preliminary data.</text>
</comment>
<keyword evidence="2" id="KW-0812">Transmembrane</keyword>
<evidence type="ECO:0008006" key="5">
    <source>
        <dbReference type="Google" id="ProtNLM"/>
    </source>
</evidence>
<protein>
    <recommendedName>
        <fullName evidence="5">Transmembrane protein</fullName>
    </recommendedName>
</protein>
<dbReference type="EMBL" id="JAQNDM010000002">
    <property type="protein sequence ID" value="MDC0708471.1"/>
    <property type="molecule type" value="Genomic_DNA"/>
</dbReference>
<name>A0ABT5D4H5_9BACT</name>
<feature type="transmembrane region" description="Helical" evidence="2">
    <location>
        <begin position="81"/>
        <end position="101"/>
    </location>
</feature>
<feature type="compositionally biased region" description="Pro residues" evidence="1">
    <location>
        <begin position="117"/>
        <end position="141"/>
    </location>
</feature>